<dbReference type="AlphaFoldDB" id="A0AAD4D0G0"/>
<comment type="caution">
    <text evidence="2">The sequence shown here is derived from an EMBL/GenBank/DDBJ whole genome shotgun (WGS) entry which is preliminary data.</text>
</comment>
<dbReference type="GO" id="GO:0005794">
    <property type="term" value="C:Golgi apparatus"/>
    <property type="evidence" value="ECO:0007669"/>
    <property type="project" value="InterPro"/>
</dbReference>
<proteinExistence type="predicted"/>
<evidence type="ECO:0000256" key="1">
    <source>
        <dbReference type="SAM" id="MobiDB-lite"/>
    </source>
</evidence>
<dbReference type="InterPro" id="IPR039765">
    <property type="entry name" value="Yip5/YIPF1/YIPF2"/>
</dbReference>
<sequence>IPSRCNSTNKDDGNNKEQQHINELRQQQEAALKSIPIVFYTVYHQYAVVNFHDYGYYSHQCFASSSNSPNATGNISSSGSTPQSRPTGFGQAGTFDPHRNIQDQTVAKPIWSVEYYSKFFDVDTAQVRERCFASVIPKENFLDVMQGSPDLY</sequence>
<feature type="non-terminal residue" evidence="2">
    <location>
        <position position="1"/>
    </location>
</feature>
<keyword evidence="3" id="KW-1185">Reference proteome</keyword>
<feature type="compositionally biased region" description="Polar residues" evidence="1">
    <location>
        <begin position="68"/>
        <end position="86"/>
    </location>
</feature>
<gene>
    <name evidence="2" type="ORF">BGZ95_007056</name>
</gene>
<reference evidence="2" key="1">
    <citation type="journal article" date="2020" name="Fungal Divers.">
        <title>Resolving the Mortierellaceae phylogeny through synthesis of multi-gene phylogenetics and phylogenomics.</title>
        <authorList>
            <person name="Vandepol N."/>
            <person name="Liber J."/>
            <person name="Desiro A."/>
            <person name="Na H."/>
            <person name="Kennedy M."/>
            <person name="Barry K."/>
            <person name="Grigoriev I.V."/>
            <person name="Miller A.N."/>
            <person name="O'Donnell K."/>
            <person name="Stajich J.E."/>
            <person name="Bonito G."/>
        </authorList>
    </citation>
    <scope>NUCLEOTIDE SEQUENCE</scope>
    <source>
        <strain evidence="2">NRRL 28262</strain>
    </source>
</reference>
<protein>
    <submittedName>
        <fullName evidence="2">Uncharacterized protein</fullName>
    </submittedName>
</protein>
<name>A0AAD4D0G0_9FUNG</name>
<feature type="region of interest" description="Disordered" evidence="1">
    <location>
        <begin position="68"/>
        <end position="98"/>
    </location>
</feature>
<accession>A0AAD4D0G0</accession>
<dbReference type="PANTHER" id="PTHR12822">
    <property type="entry name" value="PROTEIN YIPF"/>
    <property type="match status" value="1"/>
</dbReference>
<evidence type="ECO:0000313" key="2">
    <source>
        <dbReference type="EMBL" id="KAG0250874.1"/>
    </source>
</evidence>
<dbReference type="EMBL" id="JAAAIL010003383">
    <property type="protein sequence ID" value="KAG0250874.1"/>
    <property type="molecule type" value="Genomic_DNA"/>
</dbReference>
<organism evidence="2 3">
    <name type="scientific">Linnemannia exigua</name>
    <dbReference type="NCBI Taxonomy" id="604196"/>
    <lineage>
        <taxon>Eukaryota</taxon>
        <taxon>Fungi</taxon>
        <taxon>Fungi incertae sedis</taxon>
        <taxon>Mucoromycota</taxon>
        <taxon>Mortierellomycotina</taxon>
        <taxon>Mortierellomycetes</taxon>
        <taxon>Mortierellales</taxon>
        <taxon>Mortierellaceae</taxon>
        <taxon>Linnemannia</taxon>
    </lineage>
</organism>
<dbReference type="Proteomes" id="UP001194580">
    <property type="component" value="Unassembled WGS sequence"/>
</dbReference>
<evidence type="ECO:0000313" key="3">
    <source>
        <dbReference type="Proteomes" id="UP001194580"/>
    </source>
</evidence>
<dbReference type="PANTHER" id="PTHR12822:SF2">
    <property type="entry name" value="PROTEIN YIPF"/>
    <property type="match status" value="1"/>
</dbReference>
<feature type="non-terminal residue" evidence="2">
    <location>
        <position position="152"/>
    </location>
</feature>
<dbReference type="GO" id="GO:0031267">
    <property type="term" value="F:small GTPase binding"/>
    <property type="evidence" value="ECO:0007669"/>
    <property type="project" value="InterPro"/>
</dbReference>
<dbReference type="GO" id="GO:0016192">
    <property type="term" value="P:vesicle-mediated transport"/>
    <property type="evidence" value="ECO:0007669"/>
    <property type="project" value="InterPro"/>
</dbReference>